<dbReference type="AlphaFoldDB" id="A0A1W1BK65"/>
<dbReference type="InterPro" id="IPR009057">
    <property type="entry name" value="Homeodomain-like_sf"/>
</dbReference>
<accession>A0A1W1BK65</accession>
<organism evidence="2">
    <name type="scientific">hydrothermal vent metagenome</name>
    <dbReference type="NCBI Taxonomy" id="652676"/>
    <lineage>
        <taxon>unclassified sequences</taxon>
        <taxon>metagenomes</taxon>
        <taxon>ecological metagenomes</taxon>
    </lineage>
</organism>
<gene>
    <name evidence="2" type="ORF">MNB_SV-6-80</name>
</gene>
<dbReference type="EMBL" id="FPHC01000031">
    <property type="protein sequence ID" value="SFV53903.1"/>
    <property type="molecule type" value="Genomic_DNA"/>
</dbReference>
<evidence type="ECO:0000313" key="2">
    <source>
        <dbReference type="EMBL" id="SFV53903.1"/>
    </source>
</evidence>
<dbReference type="Pfam" id="PF02954">
    <property type="entry name" value="HTH_8"/>
    <property type="match status" value="1"/>
</dbReference>
<dbReference type="Gene3D" id="1.10.10.60">
    <property type="entry name" value="Homeodomain-like"/>
    <property type="match status" value="1"/>
</dbReference>
<feature type="domain" description="DNA binding HTH" evidence="1">
    <location>
        <begin position="204"/>
        <end position="238"/>
    </location>
</feature>
<proteinExistence type="predicted"/>
<dbReference type="InterPro" id="IPR002197">
    <property type="entry name" value="HTH_Fis"/>
</dbReference>
<name>A0A1W1BK65_9ZZZZ</name>
<reference evidence="2" key="1">
    <citation type="submission" date="2016-10" db="EMBL/GenBank/DDBJ databases">
        <authorList>
            <person name="de Groot N.N."/>
        </authorList>
    </citation>
    <scope>NUCLEOTIDE SEQUENCE</scope>
</reference>
<protein>
    <recommendedName>
        <fullName evidence="1">DNA binding HTH domain-containing protein</fullName>
    </recommendedName>
</protein>
<sequence length="244" mass="28367">MIDKFHTDSIEVQNIIKGFNLTKSLLVSSIIIGEPHTGKKSLIRYLFPSVKFVDGADRVAVKKALEEKSELVIYDFEKLTNIESIDFENRRIIAIANYVSNEKSIDDLFAFIYHMPSLKERVEDIDILVKRFSKEAISNLMLDRELEIDTKLLDISANTRSLKRSVYQQAFSQNCTPKDIEEILYHYLYKNMQGNNDYKDYLPLYERPLIEAGLKKFGSQLKLSDILGINRNTLRKKIYELNIN</sequence>
<evidence type="ECO:0000259" key="1">
    <source>
        <dbReference type="Pfam" id="PF02954"/>
    </source>
</evidence>
<dbReference type="GO" id="GO:0043565">
    <property type="term" value="F:sequence-specific DNA binding"/>
    <property type="evidence" value="ECO:0007669"/>
    <property type="project" value="InterPro"/>
</dbReference>
<dbReference type="SUPFAM" id="SSF46689">
    <property type="entry name" value="Homeodomain-like"/>
    <property type="match status" value="1"/>
</dbReference>